<dbReference type="PANTHER" id="PTHR36151">
    <property type="entry name" value="BLR2777 PROTEIN"/>
    <property type="match status" value="1"/>
</dbReference>
<evidence type="ECO:0000313" key="3">
    <source>
        <dbReference type="Proteomes" id="UP000319769"/>
    </source>
</evidence>
<evidence type="ECO:0000313" key="2">
    <source>
        <dbReference type="EMBL" id="KAA9151164.1"/>
    </source>
</evidence>
<dbReference type="EMBL" id="VMNW02000105">
    <property type="protein sequence ID" value="KAA9151164.1"/>
    <property type="molecule type" value="Genomic_DNA"/>
</dbReference>
<dbReference type="Pfam" id="PF09995">
    <property type="entry name" value="MPAB_Lcp_cat"/>
    <property type="match status" value="1"/>
</dbReference>
<dbReference type="GO" id="GO:0016491">
    <property type="term" value="F:oxidoreductase activity"/>
    <property type="evidence" value="ECO:0007669"/>
    <property type="project" value="InterPro"/>
</dbReference>
<dbReference type="RefSeq" id="WP_144756109.1">
    <property type="nucleotide sequence ID" value="NZ_VMNW02000105.1"/>
</dbReference>
<evidence type="ECO:0000259" key="1">
    <source>
        <dbReference type="Pfam" id="PF09995"/>
    </source>
</evidence>
<dbReference type="InterPro" id="IPR018713">
    <property type="entry name" value="MPAB/Lcp_cat_dom"/>
</dbReference>
<comment type="caution">
    <text evidence="2">The sequence shown here is derived from an EMBL/GenBank/DDBJ whole genome shotgun (WGS) entry which is preliminary data.</text>
</comment>
<dbReference type="PANTHER" id="PTHR36151:SF3">
    <property type="entry name" value="ER-BOUND OXYGENASE MPAB_MPAB'_RUBBER OXYGENASE CATALYTIC DOMAIN-CONTAINING PROTEIN"/>
    <property type="match status" value="1"/>
</dbReference>
<gene>
    <name evidence="2" type="ORF">FPZ12_039530</name>
</gene>
<protein>
    <submittedName>
        <fullName evidence="2">DUF2236 domain-containing protein</fullName>
    </submittedName>
</protein>
<name>A0A5N0UMM0_9PSEU</name>
<organism evidence="2 3">
    <name type="scientific">Amycolatopsis acidicola</name>
    <dbReference type="NCBI Taxonomy" id="2596893"/>
    <lineage>
        <taxon>Bacteria</taxon>
        <taxon>Bacillati</taxon>
        <taxon>Actinomycetota</taxon>
        <taxon>Actinomycetes</taxon>
        <taxon>Pseudonocardiales</taxon>
        <taxon>Pseudonocardiaceae</taxon>
        <taxon>Amycolatopsis</taxon>
    </lineage>
</organism>
<dbReference type="Proteomes" id="UP000319769">
    <property type="component" value="Unassembled WGS sequence"/>
</dbReference>
<feature type="domain" description="ER-bound oxygenase mpaB/mpaB'/Rubber oxygenase catalytic" evidence="1">
    <location>
        <begin position="8"/>
        <end position="236"/>
    </location>
</feature>
<dbReference type="AlphaFoldDB" id="A0A5N0UMM0"/>
<keyword evidence="3" id="KW-1185">Reference proteome</keyword>
<dbReference type="OrthoDB" id="108890at2"/>
<accession>A0A5N0UMM0</accession>
<reference evidence="2" key="1">
    <citation type="submission" date="2019-09" db="EMBL/GenBank/DDBJ databases">
        <authorList>
            <person name="Teo W.F.A."/>
            <person name="Duangmal K."/>
        </authorList>
    </citation>
    <scope>NUCLEOTIDE SEQUENCE [LARGE SCALE GENOMIC DNA]</scope>
    <source>
        <strain evidence="2">K81G1</strain>
    </source>
</reference>
<proteinExistence type="predicted"/>
<sequence length="268" mass="30865">MERGTPAWRYFGDFRTGLLAAQVLVLQVAHPVVAAGVKDHSDYVADPWTRLMRTGASLSIYIYGGPDGAAYEARRLRALHKKFTGVREDGKRYSALDPQAYAWVHATLVRLPVDAQEFYGRPIPRAELDVYYAQMTEVGRMLGLRDKDLPPSWDGFCRYYDEMVDSFGPNGTIDQLLETIDSVRPPVPLPFWASLRRFQRFLLVATLPPALRERLGLEWTDEQQRRFDRLRRIVRAVGNPLPASVRNAHFRFLAWLNVWYRSRRLKAA</sequence>